<feature type="transmembrane region" description="Helical" evidence="1">
    <location>
        <begin position="108"/>
        <end position="136"/>
    </location>
</feature>
<protein>
    <submittedName>
        <fullName evidence="3">Putative tricarboxylic transport membrane protein</fullName>
    </submittedName>
</protein>
<comment type="caution">
    <text evidence="3">The sequence shown here is derived from an EMBL/GenBank/DDBJ whole genome shotgun (WGS) entry which is preliminary data.</text>
</comment>
<feature type="transmembrane region" description="Helical" evidence="1">
    <location>
        <begin position="20"/>
        <end position="39"/>
    </location>
</feature>
<reference evidence="3 4" key="1">
    <citation type="submission" date="2019-02" db="EMBL/GenBank/DDBJ databases">
        <title>Investigation of anaerobic lignin degradation for improved lignocellulosic biofuels.</title>
        <authorList>
            <person name="Deangelis K."/>
        </authorList>
    </citation>
    <scope>NUCLEOTIDE SEQUENCE [LARGE SCALE GENOMIC DNA]</scope>
    <source>
        <strain evidence="3 4">159R</strain>
    </source>
</reference>
<dbReference type="Proteomes" id="UP000294555">
    <property type="component" value="Unassembled WGS sequence"/>
</dbReference>
<accession>A0A4R1N7X8</accession>
<evidence type="ECO:0000313" key="3">
    <source>
        <dbReference type="EMBL" id="TCL03404.1"/>
    </source>
</evidence>
<sequence length="503" mass="53143">MSLLYNMLDGFVAALSFTNLMWIVIGALLGTLIGILPGLGNPAATLAILLPLTLRLPPTTGLIMMAGIYHGSKFAGATTAILLNIPTETSSVVLCYDGHELAKQGRAGAAMGMSAISGFIASTIGVIGLTFAAPVAARLAVQFGPPEFAMLMIFGLLLVISLAGKSPVKGLISMFCGLLVSTVGADIFSGAQRFTFGSVNLYDGIEFLVVTLGLFAVGEVLINTGKTMEKANPMAAPKHLREYLPTWADIKQSRLAITIGTLVGFFIGSLPGGGSTIASFVSYAMVKSTSKHPEKFGTGVIEGVAGPEAANNSECGGSMIPLLSLGLPGSASTTVMLAALLLYGIQPGPLLFTNHPEIVWPVIASLYLGTIALLVLNLPMIPVWVQILRIPYWLLYPIILLLAVVGAYSVRGSIFDVWLLMGFSAFGYLFRRLGVPAAPMLMAFVLGPEAELAFRQSLMLSNNRLSIFVERPISAGILGAIVLVVLFSVYSRMKQRSKVLSPR</sequence>
<keyword evidence="1" id="KW-1133">Transmembrane helix</keyword>
<keyword evidence="4" id="KW-1185">Reference proteome</keyword>
<feature type="transmembrane region" description="Helical" evidence="1">
    <location>
        <begin position="148"/>
        <end position="164"/>
    </location>
</feature>
<dbReference type="InterPro" id="IPR002823">
    <property type="entry name" value="DUF112_TM"/>
</dbReference>
<feature type="transmembrane region" description="Helical" evidence="1">
    <location>
        <begin position="322"/>
        <end position="346"/>
    </location>
</feature>
<feature type="transmembrane region" description="Helical" evidence="1">
    <location>
        <begin position="358"/>
        <end position="378"/>
    </location>
</feature>
<evidence type="ECO:0000313" key="4">
    <source>
        <dbReference type="Proteomes" id="UP000294555"/>
    </source>
</evidence>
<feature type="transmembrane region" description="Helical" evidence="1">
    <location>
        <begin position="171"/>
        <end position="192"/>
    </location>
</feature>
<dbReference type="PANTHER" id="PTHR35342:SF5">
    <property type="entry name" value="TRICARBOXYLIC TRANSPORT PROTEIN"/>
    <property type="match status" value="1"/>
</dbReference>
<feature type="transmembrane region" description="Helical" evidence="1">
    <location>
        <begin position="390"/>
        <end position="408"/>
    </location>
</feature>
<organism evidence="3 4">
    <name type="scientific">Sodalis ligni</name>
    <dbReference type="NCBI Taxonomy" id="2697027"/>
    <lineage>
        <taxon>Bacteria</taxon>
        <taxon>Pseudomonadati</taxon>
        <taxon>Pseudomonadota</taxon>
        <taxon>Gammaproteobacteria</taxon>
        <taxon>Enterobacterales</taxon>
        <taxon>Bruguierivoracaceae</taxon>
        <taxon>Sodalis</taxon>
    </lineage>
</organism>
<dbReference type="RefSeq" id="WP_132922274.1">
    <property type="nucleotide sequence ID" value="NZ_SJOI01000001.1"/>
</dbReference>
<feature type="domain" description="DUF112" evidence="2">
    <location>
        <begin position="20"/>
        <end position="441"/>
    </location>
</feature>
<proteinExistence type="predicted"/>
<feature type="transmembrane region" description="Helical" evidence="1">
    <location>
        <begin position="204"/>
        <end position="222"/>
    </location>
</feature>
<name>A0A4R1N7X8_9GAMM</name>
<dbReference type="OrthoDB" id="9781349at2"/>
<dbReference type="Pfam" id="PF01970">
    <property type="entry name" value="TctA"/>
    <property type="match status" value="1"/>
</dbReference>
<feature type="transmembrane region" description="Helical" evidence="1">
    <location>
        <begin position="46"/>
        <end position="68"/>
    </location>
</feature>
<keyword evidence="1" id="KW-0812">Transmembrane</keyword>
<feature type="transmembrane region" description="Helical" evidence="1">
    <location>
        <begin position="74"/>
        <end position="96"/>
    </location>
</feature>
<evidence type="ECO:0000259" key="2">
    <source>
        <dbReference type="Pfam" id="PF01970"/>
    </source>
</evidence>
<evidence type="ECO:0000256" key="1">
    <source>
        <dbReference type="SAM" id="Phobius"/>
    </source>
</evidence>
<dbReference type="PANTHER" id="PTHR35342">
    <property type="entry name" value="TRICARBOXYLIC TRANSPORT PROTEIN"/>
    <property type="match status" value="1"/>
</dbReference>
<dbReference type="AlphaFoldDB" id="A0A4R1N7X8"/>
<dbReference type="EMBL" id="SJOI01000001">
    <property type="protein sequence ID" value="TCL03404.1"/>
    <property type="molecule type" value="Genomic_DNA"/>
</dbReference>
<feature type="transmembrane region" description="Helical" evidence="1">
    <location>
        <begin position="474"/>
        <end position="493"/>
    </location>
</feature>
<gene>
    <name evidence="3" type="ORF">EZJ58_1476</name>
</gene>
<keyword evidence="1" id="KW-0472">Membrane</keyword>